<proteinExistence type="predicted"/>
<feature type="region of interest" description="Disordered" evidence="1">
    <location>
        <begin position="132"/>
        <end position="159"/>
    </location>
</feature>
<dbReference type="SUPFAM" id="SSF53067">
    <property type="entry name" value="Actin-like ATPase domain"/>
    <property type="match status" value="2"/>
</dbReference>
<protein>
    <submittedName>
        <fullName evidence="2">Uncharacterized protein</fullName>
    </submittedName>
</protein>
<name>A0A3B5R457_XIPMA</name>
<organism evidence="2 3">
    <name type="scientific">Xiphophorus maculatus</name>
    <name type="common">Southern platyfish</name>
    <name type="synonym">Platypoecilus maculatus</name>
    <dbReference type="NCBI Taxonomy" id="8083"/>
    <lineage>
        <taxon>Eukaryota</taxon>
        <taxon>Metazoa</taxon>
        <taxon>Chordata</taxon>
        <taxon>Craniata</taxon>
        <taxon>Vertebrata</taxon>
        <taxon>Euteleostomi</taxon>
        <taxon>Actinopterygii</taxon>
        <taxon>Neopterygii</taxon>
        <taxon>Teleostei</taxon>
        <taxon>Neoteleostei</taxon>
        <taxon>Acanthomorphata</taxon>
        <taxon>Ovalentaria</taxon>
        <taxon>Atherinomorphae</taxon>
        <taxon>Cyprinodontiformes</taxon>
        <taxon>Poeciliidae</taxon>
        <taxon>Poeciliinae</taxon>
        <taxon>Xiphophorus</taxon>
    </lineage>
</organism>
<keyword evidence="3" id="KW-1185">Reference proteome</keyword>
<dbReference type="GeneTree" id="ENSGT00940000154551"/>
<dbReference type="InterPro" id="IPR043129">
    <property type="entry name" value="ATPase_NBD"/>
</dbReference>
<reference evidence="3" key="2">
    <citation type="journal article" date="2013" name="Nat. Genet.">
        <title>The genome of the platyfish, Xiphophorus maculatus, provides insights into evolutionary adaptation and several complex traits.</title>
        <authorList>
            <person name="Schartl M."/>
            <person name="Walter R.B."/>
            <person name="Shen Y."/>
            <person name="Garcia T."/>
            <person name="Catchen J."/>
            <person name="Amores A."/>
            <person name="Braasch I."/>
            <person name="Chalopin D."/>
            <person name="Volff J.N."/>
            <person name="Lesch K.P."/>
            <person name="Bisazza A."/>
            <person name="Minx P."/>
            <person name="Hillier L."/>
            <person name="Wilson R.K."/>
            <person name="Fuerstenberg S."/>
            <person name="Boore J."/>
            <person name="Searle S."/>
            <person name="Postlethwait J.H."/>
            <person name="Warren W.C."/>
        </authorList>
    </citation>
    <scope>NUCLEOTIDE SEQUENCE [LARGE SCALE GENOMIC DNA]</scope>
    <source>
        <strain evidence="3">JP 163 A</strain>
    </source>
</reference>
<dbReference type="OMA" id="YEQNFPN"/>
<evidence type="ECO:0000256" key="1">
    <source>
        <dbReference type="SAM" id="MobiDB-lite"/>
    </source>
</evidence>
<dbReference type="STRING" id="8083.ENSXMAP00000038044"/>
<dbReference type="PANTHER" id="PTHR14187">
    <property type="entry name" value="ALPHA KINASE/ELONGATION FACTOR 2 KINASE"/>
    <property type="match status" value="1"/>
</dbReference>
<dbReference type="InParanoid" id="A0A3B5R457"/>
<dbReference type="Gene3D" id="3.30.420.40">
    <property type="match status" value="3"/>
</dbReference>
<evidence type="ECO:0000313" key="3">
    <source>
        <dbReference type="Proteomes" id="UP000002852"/>
    </source>
</evidence>
<reference evidence="2" key="3">
    <citation type="submission" date="2025-08" db="UniProtKB">
        <authorList>
            <consortium name="Ensembl"/>
        </authorList>
    </citation>
    <scope>IDENTIFICATION</scope>
    <source>
        <strain evidence="2">JP 163 A</strain>
    </source>
</reference>
<dbReference type="Ensembl" id="ENSXMAT00000030472.1">
    <property type="protein sequence ID" value="ENSXMAP00000038044.1"/>
    <property type="gene ID" value="ENSXMAG00000023798.1"/>
</dbReference>
<evidence type="ECO:0000313" key="2">
    <source>
        <dbReference type="Ensembl" id="ENSXMAP00000038044.1"/>
    </source>
</evidence>
<accession>A0A3B5R457</accession>
<dbReference type="PANTHER" id="PTHR14187:SF5">
    <property type="entry name" value="HEAT SHOCK 70 KDA PROTEIN 12A"/>
    <property type="match status" value="1"/>
</dbReference>
<reference evidence="2" key="4">
    <citation type="submission" date="2025-09" db="UniProtKB">
        <authorList>
            <consortium name="Ensembl"/>
        </authorList>
    </citation>
    <scope>IDENTIFICATION</scope>
    <source>
        <strain evidence="2">JP 163 A</strain>
    </source>
</reference>
<dbReference type="AlphaFoldDB" id="A0A3B5R457"/>
<reference evidence="3" key="1">
    <citation type="submission" date="2012-01" db="EMBL/GenBank/DDBJ databases">
        <authorList>
            <person name="Walter R."/>
            <person name="Schartl M."/>
            <person name="Warren W."/>
        </authorList>
    </citation>
    <scope>NUCLEOTIDE SEQUENCE [LARGE SCALE GENOMIC DNA]</scope>
    <source>
        <strain evidence="3">JP 163 A</strain>
    </source>
</reference>
<dbReference type="Gene3D" id="3.90.640.10">
    <property type="entry name" value="Actin, Chain A, domain 4"/>
    <property type="match status" value="1"/>
</dbReference>
<sequence>MTREEAEKHHFFEHFKTALDCDDLRNQKIKAANNKSLKALKVFTEVLGYLKDDALETIKAQAKEGEFTASDFTWVLTIPAFWGHPAKRFMTDSATQAGLVTDDTKDKLMFVLESEAALTWCLKLQSDGFIKQNHSRDSQDQPAGAAEPDTSCNDPAGSQEAVQFTVEPEETKVLLETQRDGKRYLGVDCGDPAGSQEAVQFTVEPEEAKVLLETQRDGKRYLVVDCGDENIHFTVDEVLEGGATKKLHNDSKDNLGGKHVDRKFKESLREIFSNEVWNVYEEKFPNEVQKMMYDFNRLKHLGEDVQISCPCNLVMLAQKKKKKEIKTFFGSVEGASWDDGSIRISREKLKSFYDESLQEITKRLGEILDKNLNIGFIVLVGGFAESQILRQHITDQFEPQYKVLCPLRPQEAILKGAVELGRNPKLVESKRKHPAWFKCLS</sequence>
<dbReference type="Proteomes" id="UP000002852">
    <property type="component" value="Unassembled WGS sequence"/>
</dbReference>